<keyword evidence="1" id="KW-0812">Transmembrane</keyword>
<accession>A0AAU7T1X5</accession>
<keyword evidence="1" id="KW-0472">Membrane</keyword>
<sequence length="107" mass="12460">MKKILYFNFLAFILTYLSLFYQKNILVDRIIVDKLGKVEVIAGGFPLQFLIDGETSPVGSISINPLFIFIGMDQFIVLNFFVDYLFWIIFLLALYMIVKYVAFLKLI</sequence>
<evidence type="ECO:0000256" key="1">
    <source>
        <dbReference type="SAM" id="Phobius"/>
    </source>
</evidence>
<dbReference type="AlphaFoldDB" id="A0AAU7T1X5"/>
<name>A0AAU7T1X5_9GAMM</name>
<keyword evidence="2" id="KW-0614">Plasmid</keyword>
<evidence type="ECO:0000313" key="2">
    <source>
        <dbReference type="EMBL" id="XBU17281.1"/>
    </source>
</evidence>
<dbReference type="RefSeq" id="WP_349929893.1">
    <property type="nucleotide sequence ID" value="NZ_CP157982.1"/>
</dbReference>
<organism evidence="2">
    <name type="scientific">Acinetobacter sp. A1-4-2</name>
    <dbReference type="NCBI Taxonomy" id="3156489"/>
    <lineage>
        <taxon>Bacteria</taxon>
        <taxon>Pseudomonadati</taxon>
        <taxon>Pseudomonadota</taxon>
        <taxon>Gammaproteobacteria</taxon>
        <taxon>Moraxellales</taxon>
        <taxon>Moraxellaceae</taxon>
        <taxon>Acinetobacter</taxon>
    </lineage>
</organism>
<dbReference type="EMBL" id="CP157982">
    <property type="protein sequence ID" value="XBU17281.1"/>
    <property type="molecule type" value="Genomic_DNA"/>
</dbReference>
<feature type="transmembrane region" description="Helical" evidence="1">
    <location>
        <begin position="5"/>
        <end position="21"/>
    </location>
</feature>
<keyword evidence="1" id="KW-1133">Transmembrane helix</keyword>
<feature type="transmembrane region" description="Helical" evidence="1">
    <location>
        <begin position="84"/>
        <end position="104"/>
    </location>
</feature>
<reference evidence="2" key="1">
    <citation type="submission" date="2024-06" db="EMBL/GenBank/DDBJ databases">
        <authorList>
            <person name="Song Z."/>
        </authorList>
    </citation>
    <scope>NUCLEOTIDE SEQUENCE</scope>
    <source>
        <strain evidence="2">A1-4-2</strain>
        <plasmid evidence="2">unnamed1</plasmid>
    </source>
</reference>
<proteinExistence type="predicted"/>
<geneLocation type="plasmid" evidence="2">
    <name>unnamed1</name>
</geneLocation>
<gene>
    <name evidence="2" type="ORF">ABJ384_15030</name>
</gene>
<protein>
    <submittedName>
        <fullName evidence="2">Uncharacterized protein</fullName>
    </submittedName>
</protein>